<protein>
    <submittedName>
        <fullName evidence="1">Uncharacterized protein</fullName>
    </submittedName>
</protein>
<name>A0AAE0LKE0_9CHLO</name>
<sequence>MCARPNDNLFAAEIARTLSFVRDSRVRDALLDEERVQRTFRRSLYESDGLLGDSGRWWRKNGPRAAAVAYLESVHSEQLCSRLDDASEFYALFPVLVGHDLIGIDAGQAKMYSVMSWTRMLCYALTPFSTRQASAAYTKRQDCSHVPSPCANHVLPAGSTPTRFYHCARFERCPIHCLVLDFDFPDPMESGYHVEHITEEERRTLEALALNMQDPGETARRIHFGAAWRAARSSNGPVARATRLIESRWSRWFPGCTAHVLLLETRRRTDSLTEPVDSPLARAEILSKPSVHGYLFQRFTDLSTEGTDDGCWPFQGPVFEDKSAYATFFRDFVHPALREDAWFLQRGIRAECFLDAVCGPTVRAVGMAKWESNAASFENPRYSHADVAMPLSDPLALRSYTTHRAFATGRMLGLFTDVTVPTVRRAPNDELLFVENLSQLLRDTLIDAKRRKVANTATLGAMTRPTRLSTRLARPTFASATILTPLLRTVIVAALQSVGASCDDADRVELDATRVSVTLGRRIVGEDCKATVMVVQSPDCAFCPIRDLSANLSSFITLTRRGDNLCMPRLLPLDRTAARAHTSGGKMWFLFRIDTRAGSDANNTLSHSCWKCFGRGMCEKRGMSIGVIPRRAVIEIAQLVKEFGDTQR</sequence>
<proteinExistence type="predicted"/>
<reference evidence="1 2" key="1">
    <citation type="journal article" date="2015" name="Genome Biol. Evol.">
        <title>Comparative Genomics of a Bacterivorous Green Alga Reveals Evolutionary Causalities and Consequences of Phago-Mixotrophic Mode of Nutrition.</title>
        <authorList>
            <person name="Burns J.A."/>
            <person name="Paasch A."/>
            <person name="Narechania A."/>
            <person name="Kim E."/>
        </authorList>
    </citation>
    <scope>NUCLEOTIDE SEQUENCE [LARGE SCALE GENOMIC DNA]</scope>
    <source>
        <strain evidence="1 2">PLY_AMNH</strain>
    </source>
</reference>
<accession>A0AAE0LKE0</accession>
<dbReference type="AlphaFoldDB" id="A0AAE0LKE0"/>
<dbReference type="EMBL" id="LGRX02000421">
    <property type="protein sequence ID" value="KAK3288646.1"/>
    <property type="molecule type" value="Genomic_DNA"/>
</dbReference>
<evidence type="ECO:0000313" key="1">
    <source>
        <dbReference type="EMBL" id="KAK3288646.1"/>
    </source>
</evidence>
<gene>
    <name evidence="1" type="ORF">CYMTET_3864</name>
</gene>
<keyword evidence="2" id="KW-1185">Reference proteome</keyword>
<evidence type="ECO:0000313" key="2">
    <source>
        <dbReference type="Proteomes" id="UP001190700"/>
    </source>
</evidence>
<organism evidence="1 2">
    <name type="scientific">Cymbomonas tetramitiformis</name>
    <dbReference type="NCBI Taxonomy" id="36881"/>
    <lineage>
        <taxon>Eukaryota</taxon>
        <taxon>Viridiplantae</taxon>
        <taxon>Chlorophyta</taxon>
        <taxon>Pyramimonadophyceae</taxon>
        <taxon>Pyramimonadales</taxon>
        <taxon>Pyramimonadaceae</taxon>
        <taxon>Cymbomonas</taxon>
    </lineage>
</organism>
<dbReference type="Proteomes" id="UP001190700">
    <property type="component" value="Unassembled WGS sequence"/>
</dbReference>
<comment type="caution">
    <text evidence="1">The sequence shown here is derived from an EMBL/GenBank/DDBJ whole genome shotgun (WGS) entry which is preliminary data.</text>
</comment>